<dbReference type="SUPFAM" id="SSF53590">
    <property type="entry name" value="Nucleoside hydrolase"/>
    <property type="match status" value="1"/>
</dbReference>
<proteinExistence type="predicted"/>
<dbReference type="AlphaFoldDB" id="A0A4R4JXL3"/>
<evidence type="ECO:0000259" key="2">
    <source>
        <dbReference type="Pfam" id="PF07632"/>
    </source>
</evidence>
<sequence length="340" mass="39536">MKRLFLLVMLIVWHFQCPAQTTKHRVFVFTDINIGGGDPDDRQSLVHLFWYADELEIVGIVPDRWNKQGMDACQMAIDAFRKDYDKYKFVSFGFPDAKKLEELLAKNTADAIERLRKAAVESNEQPLYVLVWGNMANFGKALKQYPEISEKIRLITIGTGLKYGPKDEVAGEECNVPNWNGDGRNEIYNDPRFNKMWWLEINWTYNGMFSGEGPKEMFKQLSKFGAMGEHIEFVTRDHPWAQYFRVGDTPSVLYLLDPSHNPDDPTLSSWAGKFKKPFEQERPNYYTDDNGTIPWNYTDPCASWNQVKAMYVYNKQTLENERPGMYKALIKKLVKIYGKN</sequence>
<dbReference type="Pfam" id="PF07632">
    <property type="entry name" value="Sde182_NH-like"/>
    <property type="match status" value="1"/>
</dbReference>
<dbReference type="EMBL" id="SMJU01000020">
    <property type="protein sequence ID" value="TDB59518.1"/>
    <property type="molecule type" value="Genomic_DNA"/>
</dbReference>
<evidence type="ECO:0000256" key="1">
    <source>
        <dbReference type="SAM" id="SignalP"/>
    </source>
</evidence>
<name>A0A4R4JXL3_9BACT</name>
<dbReference type="InterPro" id="IPR036452">
    <property type="entry name" value="Ribo_hydro-like"/>
</dbReference>
<organism evidence="3 4">
    <name type="scientific">Arundinibacter roseus</name>
    <dbReference type="NCBI Taxonomy" id="2070510"/>
    <lineage>
        <taxon>Bacteria</taxon>
        <taxon>Pseudomonadati</taxon>
        <taxon>Bacteroidota</taxon>
        <taxon>Cytophagia</taxon>
        <taxon>Cytophagales</taxon>
        <taxon>Spirosomataceae</taxon>
        <taxon>Arundinibacter</taxon>
    </lineage>
</organism>
<dbReference type="Gene3D" id="3.90.245.10">
    <property type="entry name" value="Ribonucleoside hydrolase-like"/>
    <property type="match status" value="1"/>
</dbReference>
<accession>A0A4R4JXL3</accession>
<feature type="chain" id="PRO_5020519655" evidence="1">
    <location>
        <begin position="20"/>
        <end position="340"/>
    </location>
</feature>
<keyword evidence="1" id="KW-0732">Signal</keyword>
<dbReference type="InterPro" id="IPR011483">
    <property type="entry name" value="Sde182_NH-like"/>
</dbReference>
<dbReference type="GO" id="GO:0016799">
    <property type="term" value="F:hydrolase activity, hydrolyzing N-glycosyl compounds"/>
    <property type="evidence" value="ECO:0007669"/>
    <property type="project" value="InterPro"/>
</dbReference>
<reference evidence="3 4" key="1">
    <citation type="submission" date="2019-02" db="EMBL/GenBank/DDBJ databases">
        <title>Arundinibacter roseus gen. nov., sp. nov., a new member of the family Cytophagaceae.</title>
        <authorList>
            <person name="Szuroczki S."/>
            <person name="Khayer B."/>
            <person name="Sproer C."/>
            <person name="Toumi M."/>
            <person name="Szabo A."/>
            <person name="Felfoldi T."/>
            <person name="Schumann P."/>
            <person name="Toth E."/>
        </authorList>
    </citation>
    <scope>NUCLEOTIDE SEQUENCE [LARGE SCALE GENOMIC DNA]</scope>
    <source>
        <strain evidence="3 4">DMA-k-7a</strain>
    </source>
</reference>
<keyword evidence="4" id="KW-1185">Reference proteome</keyword>
<protein>
    <submittedName>
        <fullName evidence="3">DUF1593 domain-containing protein</fullName>
    </submittedName>
</protein>
<evidence type="ECO:0000313" key="4">
    <source>
        <dbReference type="Proteomes" id="UP000295706"/>
    </source>
</evidence>
<dbReference type="OrthoDB" id="253051at2"/>
<comment type="caution">
    <text evidence="3">The sequence shown here is derived from an EMBL/GenBank/DDBJ whole genome shotgun (WGS) entry which is preliminary data.</text>
</comment>
<feature type="domain" description="Cellulose-binding Sde182 nucleoside hydrolase-like" evidence="2">
    <location>
        <begin position="25"/>
        <end position="274"/>
    </location>
</feature>
<dbReference type="Proteomes" id="UP000295706">
    <property type="component" value="Unassembled WGS sequence"/>
</dbReference>
<dbReference type="RefSeq" id="WP_132121895.1">
    <property type="nucleotide sequence ID" value="NZ_SMJU01000020.1"/>
</dbReference>
<evidence type="ECO:0000313" key="3">
    <source>
        <dbReference type="EMBL" id="TDB59518.1"/>
    </source>
</evidence>
<feature type="signal peptide" evidence="1">
    <location>
        <begin position="1"/>
        <end position="19"/>
    </location>
</feature>
<gene>
    <name evidence="3" type="ORF">EZE20_22190</name>
</gene>